<dbReference type="EMBL" id="CADCTB010000052">
    <property type="protein sequence ID" value="CAA9223552.1"/>
    <property type="molecule type" value="Genomic_DNA"/>
</dbReference>
<dbReference type="InterPro" id="IPR012296">
    <property type="entry name" value="Nuclease_put_TT1808"/>
</dbReference>
<protein>
    <recommendedName>
        <fullName evidence="1">Putative restriction endonuclease domain-containing protein</fullName>
    </recommendedName>
</protein>
<evidence type="ECO:0000313" key="2">
    <source>
        <dbReference type="EMBL" id="CAA9223552.1"/>
    </source>
</evidence>
<accession>A0A6J4HIM3</accession>
<name>A0A6J4HIM3_9ACTN</name>
<evidence type="ECO:0000259" key="1">
    <source>
        <dbReference type="Pfam" id="PF05685"/>
    </source>
</evidence>
<feature type="domain" description="Putative restriction endonuclease" evidence="1">
    <location>
        <begin position="30"/>
        <end position="153"/>
    </location>
</feature>
<dbReference type="InterPro" id="IPR011335">
    <property type="entry name" value="Restrct_endonuc-II-like"/>
</dbReference>
<gene>
    <name evidence="2" type="ORF">AVDCRST_MAG10-802</name>
</gene>
<reference evidence="2" key="1">
    <citation type="submission" date="2020-02" db="EMBL/GenBank/DDBJ databases">
        <authorList>
            <person name="Meier V. D."/>
        </authorList>
    </citation>
    <scope>NUCLEOTIDE SEQUENCE</scope>
    <source>
        <strain evidence="2">AVDCRST_MAG10</strain>
    </source>
</reference>
<dbReference type="InterPro" id="IPR008538">
    <property type="entry name" value="Uma2"/>
</dbReference>
<dbReference type="SUPFAM" id="SSF52980">
    <property type="entry name" value="Restriction endonuclease-like"/>
    <property type="match status" value="1"/>
</dbReference>
<dbReference type="CDD" id="cd06260">
    <property type="entry name" value="DUF820-like"/>
    <property type="match status" value="1"/>
</dbReference>
<dbReference type="Pfam" id="PF05685">
    <property type="entry name" value="Uma2"/>
    <property type="match status" value="1"/>
</dbReference>
<dbReference type="AlphaFoldDB" id="A0A6J4HIM3"/>
<sequence length="172" mass="19012">MKMVVVGEPPVEITAFLARRRALGQDLFDEVWEGDYHVVPVPHPWHAYVHNTLAELLGPAARAAGLVGTTQFNLGESDDYRVPDSGYHRGVPNEVFIPTAAIVVEVLSPHDETWEKFGFFARHGVEEICVVDPQGRQIRWFVLAGAQYEEIGASPLLGVTVADLADRVDWPG</sequence>
<dbReference type="Gene3D" id="3.90.1570.10">
    <property type="entry name" value="tt1808, chain A"/>
    <property type="match status" value="1"/>
</dbReference>
<organism evidence="2">
    <name type="scientific">uncultured Acidimicrobiales bacterium</name>
    <dbReference type="NCBI Taxonomy" id="310071"/>
    <lineage>
        <taxon>Bacteria</taxon>
        <taxon>Bacillati</taxon>
        <taxon>Actinomycetota</taxon>
        <taxon>Acidimicrobiia</taxon>
        <taxon>Acidimicrobiales</taxon>
        <taxon>environmental samples</taxon>
    </lineage>
</organism>
<proteinExistence type="predicted"/>